<protein>
    <submittedName>
        <fullName evidence="1">Uncharacterized protein</fullName>
    </submittedName>
</protein>
<sequence length="123" mass="13937">MHFPYSIFQKKSKFVAQRESRKSPLRSFSLCEGYMIRGALSKNINAKFTKASLLGSKPVNTPMDPNVQLKGVDDVDFADTRSPKQVHWDAVCHFLTYLKGTVGVDILYKKHTELDIFNSSDAH</sequence>
<name>A0A438BTZ5_VITVI</name>
<evidence type="ECO:0000313" key="3">
    <source>
        <dbReference type="Proteomes" id="UP000288805"/>
    </source>
</evidence>
<dbReference type="Proteomes" id="UP000288805">
    <property type="component" value="Unassembled WGS sequence"/>
</dbReference>
<evidence type="ECO:0000313" key="1">
    <source>
        <dbReference type="EMBL" id="RVW14455.1"/>
    </source>
</evidence>
<comment type="caution">
    <text evidence="1">The sequence shown here is derived from an EMBL/GenBank/DDBJ whole genome shotgun (WGS) entry which is preliminary data.</text>
</comment>
<accession>A0A438BTZ5</accession>
<evidence type="ECO:0000313" key="2">
    <source>
        <dbReference type="EMBL" id="RVW88389.1"/>
    </source>
</evidence>
<gene>
    <name evidence="2" type="ORF">CK203_040957</name>
    <name evidence="1" type="ORF">CK203_090765</name>
</gene>
<dbReference type="EMBL" id="QGNW01002619">
    <property type="protein sequence ID" value="RVW14455.1"/>
    <property type="molecule type" value="Genomic_DNA"/>
</dbReference>
<proteinExistence type="predicted"/>
<reference evidence="1 3" key="1">
    <citation type="journal article" date="2018" name="PLoS Genet.">
        <title>Population sequencing reveals clonal diversity and ancestral inbreeding in the grapevine cultivar Chardonnay.</title>
        <authorList>
            <person name="Roach M.J."/>
            <person name="Johnson D.L."/>
            <person name="Bohlmann J."/>
            <person name="van Vuuren H.J."/>
            <person name="Jones S.J."/>
            <person name="Pretorius I.S."/>
            <person name="Schmidt S.A."/>
            <person name="Borneman A.R."/>
        </authorList>
    </citation>
    <scope>NUCLEOTIDE SEQUENCE [LARGE SCALE GENOMIC DNA]</scope>
    <source>
        <strain evidence="3">cv. Chardonnay</strain>
        <strain evidence="1">I10V1</strain>
        <tissue evidence="1">Leaf</tissue>
    </source>
</reference>
<dbReference type="AlphaFoldDB" id="A0A438BTZ5"/>
<dbReference type="EMBL" id="QGNW01000174">
    <property type="protein sequence ID" value="RVW88389.1"/>
    <property type="molecule type" value="Genomic_DNA"/>
</dbReference>
<organism evidence="1 3">
    <name type="scientific">Vitis vinifera</name>
    <name type="common">Grape</name>
    <dbReference type="NCBI Taxonomy" id="29760"/>
    <lineage>
        <taxon>Eukaryota</taxon>
        <taxon>Viridiplantae</taxon>
        <taxon>Streptophyta</taxon>
        <taxon>Embryophyta</taxon>
        <taxon>Tracheophyta</taxon>
        <taxon>Spermatophyta</taxon>
        <taxon>Magnoliopsida</taxon>
        <taxon>eudicotyledons</taxon>
        <taxon>Gunneridae</taxon>
        <taxon>Pentapetalae</taxon>
        <taxon>rosids</taxon>
        <taxon>Vitales</taxon>
        <taxon>Vitaceae</taxon>
        <taxon>Viteae</taxon>
        <taxon>Vitis</taxon>
    </lineage>
</organism>